<evidence type="ECO:0000256" key="1">
    <source>
        <dbReference type="PROSITE-ProRule" id="PRU00339"/>
    </source>
</evidence>
<keyword evidence="1" id="KW-0802">TPR repeat</keyword>
<name>A0A0S8FP43_UNCW3</name>
<dbReference type="EMBL" id="LJUJ01000057">
    <property type="protein sequence ID" value="KPK62049.1"/>
    <property type="molecule type" value="Genomic_DNA"/>
</dbReference>
<comment type="caution">
    <text evidence="2">The sequence shown here is derived from an EMBL/GenBank/DDBJ whole genome shotgun (WGS) entry which is preliminary data.</text>
</comment>
<dbReference type="PROSITE" id="PS50005">
    <property type="entry name" value="TPR"/>
    <property type="match status" value="1"/>
</dbReference>
<proteinExistence type="predicted"/>
<gene>
    <name evidence="2" type="ORF">AMJ83_11710</name>
</gene>
<dbReference type="AlphaFoldDB" id="A0A0S8FP43"/>
<feature type="repeat" description="TPR" evidence="1">
    <location>
        <begin position="171"/>
        <end position="204"/>
    </location>
</feature>
<dbReference type="InterPro" id="IPR019734">
    <property type="entry name" value="TPR_rpt"/>
</dbReference>
<sequence>MLRLTLDLWPFVIFMVLFIPICAAAQQKIDPARLEMAAAVRKLVEDNDGYAAIEMIQEKGDFAEVAQRYEYLVRDLYWQEKALHAVVPIGNAGILYCLTKANEFTEKDSENERKLLDYAKIISYNLSSFTWPGWGEKGIVITEHALMVGLEAAKLNARLVEILGADHGQLSNSYWAIGAQYIALKDYTKAIGAFQSAVEHAKKAGGKDAVLMNNGYIAVAKVLEGSEKAKAQADLDKIVKDLKAIGTDDANFFADQLVSVLKLFSR</sequence>
<accession>A0A0S8FP43</accession>
<dbReference type="Proteomes" id="UP000051373">
    <property type="component" value="Unassembled WGS sequence"/>
</dbReference>
<protein>
    <submittedName>
        <fullName evidence="2">Uncharacterized protein</fullName>
    </submittedName>
</protein>
<dbReference type="InterPro" id="IPR011990">
    <property type="entry name" value="TPR-like_helical_dom_sf"/>
</dbReference>
<dbReference type="SUPFAM" id="SSF48452">
    <property type="entry name" value="TPR-like"/>
    <property type="match status" value="1"/>
</dbReference>
<reference evidence="2 3" key="1">
    <citation type="journal article" date="2015" name="Microbiome">
        <title>Genomic resolution of linkages in carbon, nitrogen, and sulfur cycling among widespread estuary sediment bacteria.</title>
        <authorList>
            <person name="Baker B.J."/>
            <person name="Lazar C.S."/>
            <person name="Teske A.P."/>
            <person name="Dick G.J."/>
        </authorList>
    </citation>
    <scope>NUCLEOTIDE SEQUENCE [LARGE SCALE GENOMIC DNA]</scope>
    <source>
        <strain evidence="2">SM23_42</strain>
    </source>
</reference>
<organism evidence="2 3">
    <name type="scientific">candidate division WOR_3 bacterium SM23_42</name>
    <dbReference type="NCBI Taxonomy" id="1703779"/>
    <lineage>
        <taxon>Bacteria</taxon>
        <taxon>Bacteria division WOR-3</taxon>
    </lineage>
</organism>
<dbReference type="Gene3D" id="1.25.40.10">
    <property type="entry name" value="Tetratricopeptide repeat domain"/>
    <property type="match status" value="1"/>
</dbReference>
<evidence type="ECO:0000313" key="3">
    <source>
        <dbReference type="Proteomes" id="UP000051373"/>
    </source>
</evidence>
<evidence type="ECO:0000313" key="2">
    <source>
        <dbReference type="EMBL" id="KPK62049.1"/>
    </source>
</evidence>